<dbReference type="OMA" id="RRDIKPQ"/>
<comment type="caution">
    <text evidence="1">The sequence shown here is derived from an EMBL/GenBank/DDBJ whole genome shotgun (WGS) entry which is preliminary data.</text>
</comment>
<sequence length="109" mass="12503">MDTLPNQSDAQFQAFLAKLLEQPQPAVWGEKQQIELDMARELAVEMLQLAERMNAAHTPDLENCLVLLRHAKVLDFILSSLAARRDIHPRTLRTIFKLAKLKVHDSYPE</sequence>
<dbReference type="RefSeq" id="WP_004195555.1">
    <property type="nucleotide sequence ID" value="NZ_AP028074.1"/>
</dbReference>
<dbReference type="eggNOG" id="ENOG5031BSV">
    <property type="taxonomic scope" value="Bacteria"/>
</dbReference>
<gene>
    <name evidence="2" type="ORF">CWD88_23215</name>
    <name evidence="1" type="ORF">Y036_4316</name>
</gene>
<dbReference type="Proteomes" id="UP000231878">
    <property type="component" value="Unassembled WGS sequence"/>
</dbReference>
<reference evidence="2 4" key="2">
    <citation type="submission" date="2017-11" db="EMBL/GenBank/DDBJ databases">
        <title>Molecular characterization of Burkholderia pseudomallei and closely related isolates from Vietnam.</title>
        <authorList>
            <person name="Ustinov D.V."/>
            <person name="Antonov A.S."/>
            <person name="Avdusheva E.F."/>
            <person name="Shpak I.M."/>
            <person name="Zakharova I.B."/>
            <person name="Thi L.A."/>
            <person name="Teteryatnikova N."/>
            <person name="Lopasteyskaya Y.A."/>
            <person name="Kuzyutina J.A."/>
            <person name="Ngo T.N."/>
            <person name="Victorov D.V."/>
        </authorList>
    </citation>
    <scope>NUCLEOTIDE SEQUENCE [LARGE SCALE GENOMIC DNA]</scope>
    <source>
        <strain evidence="2 4">V1512</strain>
    </source>
</reference>
<dbReference type="GeneID" id="92975974"/>
<evidence type="ECO:0000313" key="2">
    <source>
        <dbReference type="EMBL" id="PJO63955.1"/>
    </source>
</evidence>
<dbReference type="KEGG" id="but:X994_3876"/>
<reference evidence="1 3" key="1">
    <citation type="submission" date="2014-08" db="EMBL/GenBank/DDBJ databases">
        <authorList>
            <person name="Bunnell A."/>
            <person name="Chain P.S."/>
            <person name="Chertkov O."/>
            <person name="Currie B.J."/>
            <person name="Daligault H.E."/>
            <person name="Davenport K.W."/>
            <person name="Davis C."/>
            <person name="Gleasner C.D."/>
            <person name="Johnson S.L."/>
            <person name="Kaestli M."/>
            <person name="Koren S."/>
            <person name="Kunde Y.A."/>
            <person name="Mayo M."/>
            <person name="McMurry K.K."/>
            <person name="Price E.P."/>
            <person name="Reitenga K.G."/>
            <person name="Robison R."/>
            <person name="Rosovitz M.J."/>
            <person name="Sarovich D.S."/>
            <person name="Teshima H."/>
        </authorList>
    </citation>
    <scope>NUCLEOTIDE SEQUENCE [LARGE SCALE GENOMIC DNA]</scope>
    <source>
        <strain evidence="1 3">MSHR44</strain>
    </source>
</reference>
<accession>A0A069B8B0</accession>
<dbReference type="OrthoDB" id="9008449at2"/>
<name>A0A069B8B0_BURPE</name>
<dbReference type="EMBL" id="PHRB01000026">
    <property type="protein sequence ID" value="PJO63955.1"/>
    <property type="molecule type" value="Genomic_DNA"/>
</dbReference>
<dbReference type="AlphaFoldDB" id="A0A069B8B0"/>
<evidence type="ECO:0000313" key="4">
    <source>
        <dbReference type="Proteomes" id="UP000231878"/>
    </source>
</evidence>
<dbReference type="EMBL" id="JQIM01000009">
    <property type="protein sequence ID" value="KGX11391.1"/>
    <property type="molecule type" value="Genomic_DNA"/>
</dbReference>
<keyword evidence="1" id="KW-0238">DNA-binding</keyword>
<dbReference type="GO" id="GO:0003677">
    <property type="term" value="F:DNA binding"/>
    <property type="evidence" value="ECO:0007669"/>
    <property type="project" value="UniProtKB-KW"/>
</dbReference>
<evidence type="ECO:0000313" key="3">
    <source>
        <dbReference type="Proteomes" id="UP000030475"/>
    </source>
</evidence>
<dbReference type="Proteomes" id="UP000030475">
    <property type="component" value="Unassembled WGS sequence"/>
</dbReference>
<organism evidence="1 3">
    <name type="scientific">Burkholderia pseudomallei</name>
    <name type="common">Pseudomonas pseudomallei</name>
    <dbReference type="NCBI Taxonomy" id="28450"/>
    <lineage>
        <taxon>Bacteria</taxon>
        <taxon>Pseudomonadati</taxon>
        <taxon>Pseudomonadota</taxon>
        <taxon>Betaproteobacteria</taxon>
        <taxon>Burkholderiales</taxon>
        <taxon>Burkholderiaceae</taxon>
        <taxon>Burkholderia</taxon>
        <taxon>pseudomallei group</taxon>
    </lineage>
</organism>
<protein>
    <submittedName>
        <fullName evidence="1">DNA-binding protein</fullName>
    </submittedName>
</protein>
<proteinExistence type="predicted"/>
<evidence type="ECO:0000313" key="1">
    <source>
        <dbReference type="EMBL" id="KGX11391.1"/>
    </source>
</evidence>